<reference evidence="5 6" key="1">
    <citation type="submission" date="2019-03" db="EMBL/GenBank/DDBJ databases">
        <title>Genomics of glacier-inhabiting Cryobacterium strains.</title>
        <authorList>
            <person name="Liu Q."/>
            <person name="Xin Y.-H."/>
        </authorList>
    </citation>
    <scope>NUCLEOTIDE SEQUENCE [LARGE SCALE GENOMIC DNA]</scope>
    <source>
        <strain evidence="5 6">RHLT2-21</strain>
    </source>
</reference>
<accession>A0A4R8W2N4</accession>
<evidence type="ECO:0000256" key="2">
    <source>
        <dbReference type="PIRSR" id="PIRSR000390-1"/>
    </source>
</evidence>
<dbReference type="Gene3D" id="3.90.1150.10">
    <property type="entry name" value="Aspartate Aminotransferase, domain 1"/>
    <property type="match status" value="1"/>
</dbReference>
<keyword evidence="5" id="KW-0808">Transferase</keyword>
<gene>
    <name evidence="5" type="primary">rffA</name>
    <name evidence="5" type="ORF">E3O32_13680</name>
</gene>
<dbReference type="GO" id="GO:0019180">
    <property type="term" value="F:dTDP-4-amino-4,6-dideoxygalactose transaminase activity"/>
    <property type="evidence" value="ECO:0007669"/>
    <property type="project" value="UniProtKB-EC"/>
</dbReference>
<dbReference type="CDD" id="cd00616">
    <property type="entry name" value="AHBA_syn"/>
    <property type="match status" value="1"/>
</dbReference>
<feature type="modified residue" description="N6-(pyridoxal phosphate)lysine" evidence="3">
    <location>
        <position position="174"/>
    </location>
</feature>
<comment type="similarity">
    <text evidence="4">Belongs to the DegT/DnrJ/EryC1 family.</text>
</comment>
<dbReference type="AlphaFoldDB" id="A0A4R8W2N4"/>
<comment type="caution">
    <text evidence="5">The sequence shown here is derived from an EMBL/GenBank/DDBJ whole genome shotgun (WGS) entry which is preliminary data.</text>
</comment>
<dbReference type="InterPro" id="IPR015424">
    <property type="entry name" value="PyrdxlP-dep_Trfase"/>
</dbReference>
<keyword evidence="3 4" id="KW-0663">Pyridoxal phosphate</keyword>
<dbReference type="InterPro" id="IPR015421">
    <property type="entry name" value="PyrdxlP-dep_Trfase_major"/>
</dbReference>
<dbReference type="PANTHER" id="PTHR30244:SF34">
    <property type="entry name" value="DTDP-4-AMINO-4,6-DIDEOXYGALACTOSE TRANSAMINASE"/>
    <property type="match status" value="1"/>
</dbReference>
<dbReference type="Proteomes" id="UP000297643">
    <property type="component" value="Unassembled WGS sequence"/>
</dbReference>
<sequence>MKTARELSNLERVLNSDHAHGDGVFTRSATRRLRSLTGVGHALLTTSCTHALEMASQLLGIGPGDEVILPSFTFPSAANAIAMTGARIVFVDIDPETGNVDPQQVAEAVGPNTKALSVMHYGGVPVDLDAISAIGAFHGIPVIEDNAHGLAVRVGERMLGGIGSLSTQSFHDTKNVHCGEGGALLINDASLVEKAEIIREKGTNRSQFLRGEVDKYSWVALGSSYLMSEFNAAVLDSQLDEFESIQARRLAVWTRYSAELQEWAGESGVRVMNPAQGIHAAHLFFLVMPDWESQALLIAHLRRFGVMATFHYVPLDSSPAGRRFGRVLRPLTQSEDFSRRLVRLPLWPGMTDDEVSRVIAGVTSYERSTAS</sequence>
<evidence type="ECO:0000313" key="6">
    <source>
        <dbReference type="Proteomes" id="UP000297643"/>
    </source>
</evidence>
<evidence type="ECO:0000256" key="3">
    <source>
        <dbReference type="PIRSR" id="PIRSR000390-2"/>
    </source>
</evidence>
<name>A0A4R8W2N4_9MICO</name>
<dbReference type="GO" id="GO:0000271">
    <property type="term" value="P:polysaccharide biosynthetic process"/>
    <property type="evidence" value="ECO:0007669"/>
    <property type="project" value="TreeGrafter"/>
</dbReference>
<dbReference type="NCBIfam" id="NF008687">
    <property type="entry name" value="PRK11706.1"/>
    <property type="match status" value="1"/>
</dbReference>
<dbReference type="EMBL" id="SOFM01000043">
    <property type="protein sequence ID" value="TFC01287.1"/>
    <property type="molecule type" value="Genomic_DNA"/>
</dbReference>
<dbReference type="InterPro" id="IPR015422">
    <property type="entry name" value="PyrdxlP-dep_Trfase_small"/>
</dbReference>
<dbReference type="SUPFAM" id="SSF53383">
    <property type="entry name" value="PLP-dependent transferases"/>
    <property type="match status" value="1"/>
</dbReference>
<protein>
    <submittedName>
        <fullName evidence="5">dTDP-4-amino-4,6-dideoxygalactose transaminase</fullName>
        <ecNumber evidence="5">2.6.1.59</ecNumber>
    </submittedName>
</protein>
<proteinExistence type="inferred from homology"/>
<dbReference type="Pfam" id="PF01041">
    <property type="entry name" value="DegT_DnrJ_EryC1"/>
    <property type="match status" value="1"/>
</dbReference>
<dbReference type="PIRSF" id="PIRSF000390">
    <property type="entry name" value="PLP_StrS"/>
    <property type="match status" value="1"/>
</dbReference>
<keyword evidence="6" id="KW-1185">Reference proteome</keyword>
<evidence type="ECO:0000256" key="1">
    <source>
        <dbReference type="ARBA" id="ARBA00001933"/>
    </source>
</evidence>
<evidence type="ECO:0000313" key="5">
    <source>
        <dbReference type="EMBL" id="TFC01287.1"/>
    </source>
</evidence>
<feature type="active site" description="Proton acceptor" evidence="2">
    <location>
        <position position="174"/>
    </location>
</feature>
<comment type="cofactor">
    <cofactor evidence="1">
        <name>pyridoxal 5'-phosphate</name>
        <dbReference type="ChEBI" id="CHEBI:597326"/>
    </cofactor>
</comment>
<organism evidence="5 6">
    <name type="scientific">Cryobacterium mannosilyticum</name>
    <dbReference type="NCBI Taxonomy" id="1259190"/>
    <lineage>
        <taxon>Bacteria</taxon>
        <taxon>Bacillati</taxon>
        <taxon>Actinomycetota</taxon>
        <taxon>Actinomycetes</taxon>
        <taxon>Micrococcales</taxon>
        <taxon>Microbacteriaceae</taxon>
        <taxon>Cryobacterium</taxon>
    </lineage>
</organism>
<dbReference type="Gene3D" id="3.40.640.10">
    <property type="entry name" value="Type I PLP-dependent aspartate aminotransferase-like (Major domain)"/>
    <property type="match status" value="1"/>
</dbReference>
<dbReference type="PANTHER" id="PTHR30244">
    <property type="entry name" value="TRANSAMINASE"/>
    <property type="match status" value="1"/>
</dbReference>
<keyword evidence="5" id="KW-0032">Aminotransferase</keyword>
<dbReference type="GO" id="GO:0030170">
    <property type="term" value="F:pyridoxal phosphate binding"/>
    <property type="evidence" value="ECO:0007669"/>
    <property type="project" value="TreeGrafter"/>
</dbReference>
<dbReference type="InterPro" id="IPR000653">
    <property type="entry name" value="DegT/StrS_aminotransferase"/>
</dbReference>
<dbReference type="EC" id="2.6.1.59" evidence="5"/>
<evidence type="ECO:0000256" key="4">
    <source>
        <dbReference type="RuleBase" id="RU004508"/>
    </source>
</evidence>